<dbReference type="InterPro" id="IPR014748">
    <property type="entry name" value="Enoyl-CoA_hydra_C"/>
</dbReference>
<name>A0A1Y0EIV1_9BURK</name>
<evidence type="ECO:0000256" key="1">
    <source>
        <dbReference type="ARBA" id="ARBA00005254"/>
    </source>
</evidence>
<accession>A0A1Y0EIV1</accession>
<dbReference type="InterPro" id="IPR001753">
    <property type="entry name" value="Enoyl-CoA_hydra/iso"/>
</dbReference>
<evidence type="ECO:0000313" key="4">
    <source>
        <dbReference type="Proteomes" id="UP000196138"/>
    </source>
</evidence>
<dbReference type="Gene3D" id="1.10.12.10">
    <property type="entry name" value="Lyase 2-enoyl-coa Hydratase, Chain A, domain 2"/>
    <property type="match status" value="1"/>
</dbReference>
<proteinExistence type="inferred from homology"/>
<dbReference type="GO" id="GO:0016829">
    <property type="term" value="F:lyase activity"/>
    <property type="evidence" value="ECO:0007669"/>
    <property type="project" value="UniProtKB-KW"/>
</dbReference>
<dbReference type="CDD" id="cd06558">
    <property type="entry name" value="crotonase-like"/>
    <property type="match status" value="1"/>
</dbReference>
<dbReference type="Gene3D" id="3.90.226.10">
    <property type="entry name" value="2-enoyl-CoA Hydratase, Chain A, domain 1"/>
    <property type="match status" value="1"/>
</dbReference>
<dbReference type="SUPFAM" id="SSF52096">
    <property type="entry name" value="ClpP/crotonase"/>
    <property type="match status" value="1"/>
</dbReference>
<protein>
    <submittedName>
        <fullName evidence="3">Enoyl-CoA hydratase</fullName>
    </submittedName>
</protein>
<keyword evidence="4" id="KW-1185">Reference proteome</keyword>
<sequence length="272" mass="29771">MNMNFDTLRFEVENGVGTITLDNERKRNAFDMAMREGLAKVVAHIKTDRSIRAVILTGAHNHFCSGGDLSNIAASSDLGTDGWRNRLQDVHHWIRDLLTLDRPIIAACDGASYGAGFSMALLADIILATPRAKFCMSFMKVGLVPDCGAFYTLPRVVGVQRAKELLMSARELDVNEAKDLGIVLEIHEPDQLMARARAMAESFTQANPAAIGMVKRTMNSVGGLDLDNLLDMEASAQALAMFTPEHKVAIQAFLDKKAPPYSWKPNPQAVKA</sequence>
<evidence type="ECO:0000256" key="2">
    <source>
        <dbReference type="ARBA" id="ARBA00023239"/>
    </source>
</evidence>
<dbReference type="KEGG" id="cser:CCO03_01340"/>
<dbReference type="Proteomes" id="UP000196138">
    <property type="component" value="Chromosome"/>
</dbReference>
<dbReference type="GO" id="GO:0006635">
    <property type="term" value="P:fatty acid beta-oxidation"/>
    <property type="evidence" value="ECO:0007669"/>
    <property type="project" value="TreeGrafter"/>
</dbReference>
<dbReference type="RefSeq" id="WP_087276223.1">
    <property type="nucleotide sequence ID" value="NZ_CP021455.1"/>
</dbReference>
<dbReference type="Pfam" id="PF00378">
    <property type="entry name" value="ECH_1"/>
    <property type="match status" value="1"/>
</dbReference>
<dbReference type="PANTHER" id="PTHR11941:SF133">
    <property type="entry name" value="1,2-EPOXYPHENYLACETYL-COA ISOMERASE"/>
    <property type="match status" value="1"/>
</dbReference>
<reference evidence="3 4" key="1">
    <citation type="submission" date="2017-05" db="EMBL/GenBank/DDBJ databases">
        <authorList>
            <person name="Song R."/>
            <person name="Chenine A.L."/>
            <person name="Ruprecht R.M."/>
        </authorList>
    </citation>
    <scope>NUCLEOTIDE SEQUENCE [LARGE SCALE GENOMIC DNA]</scope>
    <source>
        <strain evidence="3 4">DSM 26136</strain>
    </source>
</reference>
<keyword evidence="2" id="KW-0456">Lyase</keyword>
<dbReference type="PANTHER" id="PTHR11941">
    <property type="entry name" value="ENOYL-COA HYDRATASE-RELATED"/>
    <property type="match status" value="1"/>
</dbReference>
<dbReference type="InterPro" id="IPR029045">
    <property type="entry name" value="ClpP/crotonase-like_dom_sf"/>
</dbReference>
<organism evidence="3 4">
    <name type="scientific">Comamonas serinivorans</name>
    <dbReference type="NCBI Taxonomy" id="1082851"/>
    <lineage>
        <taxon>Bacteria</taxon>
        <taxon>Pseudomonadati</taxon>
        <taxon>Pseudomonadota</taxon>
        <taxon>Betaproteobacteria</taxon>
        <taxon>Burkholderiales</taxon>
        <taxon>Comamonadaceae</taxon>
        <taxon>Comamonas</taxon>
    </lineage>
</organism>
<gene>
    <name evidence="3" type="ORF">CCO03_01340</name>
</gene>
<evidence type="ECO:0000313" key="3">
    <source>
        <dbReference type="EMBL" id="ARU03506.1"/>
    </source>
</evidence>
<dbReference type="EMBL" id="CP021455">
    <property type="protein sequence ID" value="ARU03506.1"/>
    <property type="molecule type" value="Genomic_DNA"/>
</dbReference>
<dbReference type="OrthoDB" id="5291143at2"/>
<dbReference type="AlphaFoldDB" id="A0A1Y0EIV1"/>
<comment type="similarity">
    <text evidence="1">Belongs to the enoyl-CoA hydratase/isomerase family.</text>
</comment>